<evidence type="ECO:0000313" key="13">
    <source>
        <dbReference type="Proteomes" id="UP000468687"/>
    </source>
</evidence>
<dbReference type="RefSeq" id="WP_163771272.1">
    <property type="nucleotide sequence ID" value="NZ_JAAGXA010000003.1"/>
</dbReference>
<evidence type="ECO:0000256" key="10">
    <source>
        <dbReference type="SAM" id="MobiDB-lite"/>
    </source>
</evidence>
<evidence type="ECO:0000256" key="6">
    <source>
        <dbReference type="ARBA" id="ARBA00022840"/>
    </source>
</evidence>
<feature type="compositionally biased region" description="Pro residues" evidence="10">
    <location>
        <begin position="7"/>
        <end position="19"/>
    </location>
</feature>
<dbReference type="Proteomes" id="UP000468687">
    <property type="component" value="Unassembled WGS sequence"/>
</dbReference>
<dbReference type="Gene3D" id="3.40.50.300">
    <property type="entry name" value="P-loop containing nucleotide triphosphate hydrolases"/>
    <property type="match status" value="1"/>
</dbReference>
<dbReference type="InterPro" id="IPR003593">
    <property type="entry name" value="AAA+_ATPase"/>
</dbReference>
<keyword evidence="9" id="KW-0472">Membrane</keyword>
<comment type="caution">
    <text evidence="12">The sequence shown here is derived from an EMBL/GenBank/DDBJ whole genome shotgun (WGS) entry which is preliminary data.</text>
</comment>
<evidence type="ECO:0000256" key="4">
    <source>
        <dbReference type="ARBA" id="ARBA00022496"/>
    </source>
</evidence>
<evidence type="ECO:0000313" key="12">
    <source>
        <dbReference type="EMBL" id="NEN77923.1"/>
    </source>
</evidence>
<evidence type="ECO:0000256" key="3">
    <source>
        <dbReference type="ARBA" id="ARBA00022475"/>
    </source>
</evidence>
<name>A0A6P0HH00_9ACTN</name>
<keyword evidence="7" id="KW-0408">Iron</keyword>
<dbReference type="AlphaFoldDB" id="A0A6P0HH00"/>
<accession>A0A6P0HH00</accession>
<dbReference type="GO" id="GO:0016887">
    <property type="term" value="F:ATP hydrolysis activity"/>
    <property type="evidence" value="ECO:0007669"/>
    <property type="project" value="InterPro"/>
</dbReference>
<dbReference type="PANTHER" id="PTHR42771:SF2">
    <property type="entry name" value="IRON(3+)-HYDROXAMATE IMPORT ATP-BINDING PROTEIN FHUC"/>
    <property type="match status" value="1"/>
</dbReference>
<organism evidence="12 13">
    <name type="scientific">Nocardioides zeae</name>
    <dbReference type="NCBI Taxonomy" id="1457234"/>
    <lineage>
        <taxon>Bacteria</taxon>
        <taxon>Bacillati</taxon>
        <taxon>Actinomycetota</taxon>
        <taxon>Actinomycetes</taxon>
        <taxon>Propionibacteriales</taxon>
        <taxon>Nocardioidaceae</taxon>
        <taxon>Nocardioides</taxon>
    </lineage>
</organism>
<dbReference type="InterPro" id="IPR003439">
    <property type="entry name" value="ABC_transporter-like_ATP-bd"/>
</dbReference>
<dbReference type="GO" id="GO:0006826">
    <property type="term" value="P:iron ion transport"/>
    <property type="evidence" value="ECO:0007669"/>
    <property type="project" value="UniProtKB-KW"/>
</dbReference>
<evidence type="ECO:0000256" key="2">
    <source>
        <dbReference type="ARBA" id="ARBA00022448"/>
    </source>
</evidence>
<keyword evidence="2" id="KW-0813">Transport</keyword>
<proteinExistence type="predicted"/>
<reference evidence="12 13" key="1">
    <citation type="journal article" date="2014" name="Int. J. Syst. Evol. Microbiol.">
        <title>Nocardioides zeae sp. nov., isolated from the stem of Zea mays.</title>
        <authorList>
            <person name="Glaeser S.P."/>
            <person name="McInroy J.A."/>
            <person name="Busse H.J."/>
            <person name="Kampfer P."/>
        </authorList>
    </citation>
    <scope>NUCLEOTIDE SEQUENCE [LARGE SCALE GENOMIC DNA]</scope>
    <source>
        <strain evidence="12 13">JCM 30728</strain>
    </source>
</reference>
<evidence type="ECO:0000259" key="11">
    <source>
        <dbReference type="PROSITE" id="PS50893"/>
    </source>
</evidence>
<keyword evidence="6 12" id="KW-0067">ATP-binding</keyword>
<sequence>MTSSLPTPLPPPSTPPSTPGAPVLAADRITVGYRDALVLEALSLAVAAGTATALVGPNGSGKSTLLAALARVLAPRSGAVRLDGTPLRDLPTRAVARRIALLPQTSTAPPGATVRELVEQGRYPQRGPWAMLRRTDDAAMERALERTGVAHLADRRLATLSGGERQRAWIAMALAQETDVLLLDEPTTYLDVRHQLDLLRLVGRLRDEGMTVVMVLHDLNQAARYADRVVALREGRIVADGAPEAVVTPALLRGVFEIDAVVVPDPVSGRPHFVER</sequence>
<keyword evidence="8" id="KW-0406">Ion transport</keyword>
<feature type="domain" description="ABC transporter" evidence="11">
    <location>
        <begin position="24"/>
        <end position="259"/>
    </location>
</feature>
<evidence type="ECO:0000256" key="9">
    <source>
        <dbReference type="ARBA" id="ARBA00023136"/>
    </source>
</evidence>
<keyword evidence="5" id="KW-0547">Nucleotide-binding</keyword>
<dbReference type="InterPro" id="IPR017871">
    <property type="entry name" value="ABC_transporter-like_CS"/>
</dbReference>
<dbReference type="FunFam" id="3.40.50.300:FF:000134">
    <property type="entry name" value="Iron-enterobactin ABC transporter ATP-binding protein"/>
    <property type="match status" value="1"/>
</dbReference>
<dbReference type="SMART" id="SM00382">
    <property type="entry name" value="AAA"/>
    <property type="match status" value="1"/>
</dbReference>
<evidence type="ECO:0000256" key="1">
    <source>
        <dbReference type="ARBA" id="ARBA00004202"/>
    </source>
</evidence>
<comment type="subcellular location">
    <subcellularLocation>
        <location evidence="1">Cell membrane</location>
        <topology evidence="1">Peripheral membrane protein</topology>
    </subcellularLocation>
</comment>
<evidence type="ECO:0000256" key="5">
    <source>
        <dbReference type="ARBA" id="ARBA00022741"/>
    </source>
</evidence>
<protein>
    <submittedName>
        <fullName evidence="12">ABC transporter ATP-binding protein</fullName>
    </submittedName>
</protein>
<evidence type="ECO:0000256" key="8">
    <source>
        <dbReference type="ARBA" id="ARBA00023065"/>
    </source>
</evidence>
<dbReference type="PROSITE" id="PS00211">
    <property type="entry name" value="ABC_TRANSPORTER_1"/>
    <property type="match status" value="1"/>
</dbReference>
<dbReference type="GO" id="GO:0005886">
    <property type="term" value="C:plasma membrane"/>
    <property type="evidence" value="ECO:0007669"/>
    <property type="project" value="UniProtKB-SubCell"/>
</dbReference>
<feature type="region of interest" description="Disordered" evidence="10">
    <location>
        <begin position="1"/>
        <end position="20"/>
    </location>
</feature>
<dbReference type="InterPro" id="IPR027417">
    <property type="entry name" value="P-loop_NTPase"/>
</dbReference>
<dbReference type="CDD" id="cd03214">
    <property type="entry name" value="ABC_Iron-Siderophores_B12_Hemin"/>
    <property type="match status" value="1"/>
</dbReference>
<dbReference type="GO" id="GO:0005524">
    <property type="term" value="F:ATP binding"/>
    <property type="evidence" value="ECO:0007669"/>
    <property type="project" value="UniProtKB-KW"/>
</dbReference>
<keyword evidence="4" id="KW-0410">Iron transport</keyword>
<keyword evidence="3" id="KW-1003">Cell membrane</keyword>
<dbReference type="SUPFAM" id="SSF52540">
    <property type="entry name" value="P-loop containing nucleoside triphosphate hydrolases"/>
    <property type="match status" value="1"/>
</dbReference>
<evidence type="ECO:0000256" key="7">
    <source>
        <dbReference type="ARBA" id="ARBA00023004"/>
    </source>
</evidence>
<gene>
    <name evidence="12" type="ORF">G3T38_06500</name>
</gene>
<keyword evidence="13" id="KW-1185">Reference proteome</keyword>
<dbReference type="Pfam" id="PF00005">
    <property type="entry name" value="ABC_tran"/>
    <property type="match status" value="1"/>
</dbReference>
<dbReference type="InterPro" id="IPR051535">
    <property type="entry name" value="Siderophore_ABC-ATPase"/>
</dbReference>
<dbReference type="EMBL" id="JAAGXA010000003">
    <property type="protein sequence ID" value="NEN77923.1"/>
    <property type="molecule type" value="Genomic_DNA"/>
</dbReference>
<dbReference type="PANTHER" id="PTHR42771">
    <property type="entry name" value="IRON(3+)-HYDROXAMATE IMPORT ATP-BINDING PROTEIN FHUC"/>
    <property type="match status" value="1"/>
</dbReference>
<dbReference type="PROSITE" id="PS50893">
    <property type="entry name" value="ABC_TRANSPORTER_2"/>
    <property type="match status" value="1"/>
</dbReference>